<keyword evidence="3" id="KW-1185">Reference proteome</keyword>
<evidence type="ECO:0000313" key="2">
    <source>
        <dbReference type="EMBL" id="PKI77359.1"/>
    </source>
</evidence>
<proteinExistence type="predicted"/>
<feature type="compositionally biased region" description="Low complexity" evidence="1">
    <location>
        <begin position="10"/>
        <end position="21"/>
    </location>
</feature>
<dbReference type="AlphaFoldDB" id="A0A2I0L9J4"/>
<sequence length="130" mass="13939">MEKEQRCIYPSEPSSAPAPAPITAFPSVTALTAPPPAVTTTCTGWREGGSGHSWLEVGERGRDRGRRRRRRSRPGAAIAEPWSWLQTKNPAALLSSPLKARPLTGGTPRVCMKCCCSSPHKASTAMDAVN</sequence>
<accession>A0A2I0L9J4</accession>
<reference evidence="2 3" key="1">
    <citation type="submission" date="2017-11" db="EMBL/GenBank/DDBJ databases">
        <title>De-novo sequencing of pomegranate (Punica granatum L.) genome.</title>
        <authorList>
            <person name="Akparov Z."/>
            <person name="Amiraslanov A."/>
            <person name="Hajiyeva S."/>
            <person name="Abbasov M."/>
            <person name="Kaur K."/>
            <person name="Hamwieh A."/>
            <person name="Solovyev V."/>
            <person name="Salamov A."/>
            <person name="Braich B."/>
            <person name="Kosarev P."/>
            <person name="Mahmoud A."/>
            <person name="Hajiyev E."/>
            <person name="Babayeva S."/>
            <person name="Izzatullayeva V."/>
            <person name="Mammadov A."/>
            <person name="Mammadov A."/>
            <person name="Sharifova S."/>
            <person name="Ojaghi J."/>
            <person name="Eynullazada K."/>
            <person name="Bayramov B."/>
            <person name="Abdulazimova A."/>
            <person name="Shahmuradov I."/>
        </authorList>
    </citation>
    <scope>NUCLEOTIDE SEQUENCE [LARGE SCALE GENOMIC DNA]</scope>
    <source>
        <strain evidence="3">cv. AG2017</strain>
        <tissue evidence="2">Leaf</tissue>
    </source>
</reference>
<dbReference type="Proteomes" id="UP000233551">
    <property type="component" value="Unassembled WGS sequence"/>
</dbReference>
<gene>
    <name evidence="2" type="ORF">CRG98_002304</name>
</gene>
<comment type="caution">
    <text evidence="2">The sequence shown here is derived from an EMBL/GenBank/DDBJ whole genome shotgun (WGS) entry which is preliminary data.</text>
</comment>
<feature type="region of interest" description="Disordered" evidence="1">
    <location>
        <begin position="1"/>
        <end position="21"/>
    </location>
</feature>
<evidence type="ECO:0000256" key="1">
    <source>
        <dbReference type="SAM" id="MobiDB-lite"/>
    </source>
</evidence>
<name>A0A2I0L9J4_PUNGR</name>
<protein>
    <submittedName>
        <fullName evidence="2">Uncharacterized protein</fullName>
    </submittedName>
</protein>
<organism evidence="2 3">
    <name type="scientific">Punica granatum</name>
    <name type="common">Pomegranate</name>
    <dbReference type="NCBI Taxonomy" id="22663"/>
    <lineage>
        <taxon>Eukaryota</taxon>
        <taxon>Viridiplantae</taxon>
        <taxon>Streptophyta</taxon>
        <taxon>Embryophyta</taxon>
        <taxon>Tracheophyta</taxon>
        <taxon>Spermatophyta</taxon>
        <taxon>Magnoliopsida</taxon>
        <taxon>eudicotyledons</taxon>
        <taxon>Gunneridae</taxon>
        <taxon>Pentapetalae</taxon>
        <taxon>rosids</taxon>
        <taxon>malvids</taxon>
        <taxon>Myrtales</taxon>
        <taxon>Lythraceae</taxon>
        <taxon>Punica</taxon>
    </lineage>
</organism>
<feature type="region of interest" description="Disordered" evidence="1">
    <location>
        <begin position="44"/>
        <end position="76"/>
    </location>
</feature>
<evidence type="ECO:0000313" key="3">
    <source>
        <dbReference type="Proteomes" id="UP000233551"/>
    </source>
</evidence>
<feature type="compositionally biased region" description="Basic residues" evidence="1">
    <location>
        <begin position="63"/>
        <end position="73"/>
    </location>
</feature>
<dbReference type="EMBL" id="PGOL01000095">
    <property type="protein sequence ID" value="PKI77359.1"/>
    <property type="molecule type" value="Genomic_DNA"/>
</dbReference>